<dbReference type="PANTHER" id="PTHR44167:SF24">
    <property type="entry name" value="SERINE_THREONINE-PROTEIN KINASE CHK2"/>
    <property type="match status" value="1"/>
</dbReference>
<dbReference type="SMART" id="SM00220">
    <property type="entry name" value="S_TKc"/>
    <property type="match status" value="1"/>
</dbReference>
<dbReference type="GO" id="GO:0005524">
    <property type="term" value="F:ATP binding"/>
    <property type="evidence" value="ECO:0007669"/>
    <property type="project" value="InterPro"/>
</dbReference>
<organism evidence="3">
    <name type="scientific">viral metagenome</name>
    <dbReference type="NCBI Taxonomy" id="1070528"/>
    <lineage>
        <taxon>unclassified sequences</taxon>
        <taxon>metagenomes</taxon>
        <taxon>organismal metagenomes</taxon>
    </lineage>
</organism>
<accession>A0A6C0KII1</accession>
<feature type="domain" description="Protein kinase" evidence="2">
    <location>
        <begin position="358"/>
        <end position="726"/>
    </location>
</feature>
<dbReference type="AlphaFoldDB" id="A0A6C0KII1"/>
<dbReference type="PROSITE" id="PS00108">
    <property type="entry name" value="PROTEIN_KINASE_ST"/>
    <property type="match status" value="1"/>
</dbReference>
<dbReference type="PROSITE" id="PS50011">
    <property type="entry name" value="PROTEIN_KINASE_DOM"/>
    <property type="match status" value="1"/>
</dbReference>
<evidence type="ECO:0000259" key="2">
    <source>
        <dbReference type="PROSITE" id="PS50011"/>
    </source>
</evidence>
<evidence type="ECO:0000313" key="3">
    <source>
        <dbReference type="EMBL" id="QHU17812.1"/>
    </source>
</evidence>
<dbReference type="PANTHER" id="PTHR44167">
    <property type="entry name" value="OVARIAN-SPECIFIC SERINE/THREONINE-PROTEIN KINASE LOK-RELATED"/>
    <property type="match status" value="1"/>
</dbReference>
<dbReference type="Pfam" id="PF00069">
    <property type="entry name" value="Pkinase"/>
    <property type="match status" value="1"/>
</dbReference>
<feature type="compositionally biased region" description="Low complexity" evidence="1">
    <location>
        <begin position="749"/>
        <end position="765"/>
    </location>
</feature>
<dbReference type="GO" id="GO:0004672">
    <property type="term" value="F:protein kinase activity"/>
    <property type="evidence" value="ECO:0007669"/>
    <property type="project" value="InterPro"/>
</dbReference>
<dbReference type="InterPro" id="IPR008271">
    <property type="entry name" value="Ser/Thr_kinase_AS"/>
</dbReference>
<sequence>MKYTRKRKFKRHTKKRKNVKRKSLVKRKRKTLKGGLGVKTRHNLFLNMINDNLNFQGLHLIGIIDKCDTVDRGGLCLKKPQNRILFYWENMLNDNKDMLLWFDLNHKSIFDKFKQEGRVPENLDPNKVFHKFKTNNIYTVKNGMLGKRATLFTSSSESSTPAEYKNFFKKNYTFHSGIIVDKSVDYYKKKDAHVKTHGNIVQPYTKWTIKGKKIKALEGWRSKITRGFQRVANTYLTDQSLRFYVGETGMDMGSFSSNVNKWYFDGEKLIELLTRIKIIKDQVDATLVSKCMECIEYSEKGEWNWGRSKDLGRDKDKCGDEELKCTPLHERLKKHGIIISREDLNTKLETFITGDYDRINQQFVASGAFNSVFKIDMDNDKHIVVRLTKYRKDINQRNRIMQDEINGLHFQRAVEKCPNICNVYDYGKFDIKGGALPAFLNQLSQQTSLVGVYGILEYNELSLYDYITNNVTSTGFKYSLEYSKKELHGKQYLELQGDTNNTIEFHKKVRFVAELKEQLFSALECIHRNNYLHMDLKSENIMLKNYPNLDDMNTVQIKLIDFGLSCKKNEKRTDLRGTSLYLPPKKWTTDSTKFTTEWDIWATGRILYECLFPALVQESLTNPLDTAANKKILSTDPQLIQEDLAMRTPYKGKFVGAWRPDMSKIELDELTNIDNEYYSLDKYPLIKIQYNILYEIFEKIFDKRQYKDNTKYDRQITLPDKKHKIFTKEHIINHATPEMTNNQPHSKENANNSSEGESNGWVSNGWVSNNENPTPAWAQRQGIISENVYEIKKGKSTTIAA</sequence>
<evidence type="ECO:0000256" key="1">
    <source>
        <dbReference type="SAM" id="MobiDB-lite"/>
    </source>
</evidence>
<dbReference type="Gene3D" id="1.10.510.10">
    <property type="entry name" value="Transferase(Phosphotransferase) domain 1"/>
    <property type="match status" value="1"/>
</dbReference>
<dbReference type="SUPFAM" id="SSF56112">
    <property type="entry name" value="Protein kinase-like (PK-like)"/>
    <property type="match status" value="1"/>
</dbReference>
<feature type="region of interest" description="Disordered" evidence="1">
    <location>
        <begin position="734"/>
        <end position="766"/>
    </location>
</feature>
<proteinExistence type="predicted"/>
<protein>
    <recommendedName>
        <fullName evidence="2">Protein kinase domain-containing protein</fullName>
    </recommendedName>
</protein>
<reference evidence="3" key="1">
    <citation type="journal article" date="2020" name="Nature">
        <title>Giant virus diversity and host interactions through global metagenomics.</title>
        <authorList>
            <person name="Schulz F."/>
            <person name="Roux S."/>
            <person name="Paez-Espino D."/>
            <person name="Jungbluth S."/>
            <person name="Walsh D.A."/>
            <person name="Denef V.J."/>
            <person name="McMahon K.D."/>
            <person name="Konstantinidis K.T."/>
            <person name="Eloe-Fadrosh E.A."/>
            <person name="Kyrpides N.C."/>
            <person name="Woyke T."/>
        </authorList>
    </citation>
    <scope>NUCLEOTIDE SEQUENCE</scope>
    <source>
        <strain evidence="3">GVMAG-S-3300012919-55</strain>
    </source>
</reference>
<feature type="region of interest" description="Disordered" evidence="1">
    <location>
        <begin position="1"/>
        <end position="24"/>
    </location>
</feature>
<dbReference type="InterPro" id="IPR000719">
    <property type="entry name" value="Prot_kinase_dom"/>
</dbReference>
<dbReference type="EMBL" id="MN740918">
    <property type="protein sequence ID" value="QHU17812.1"/>
    <property type="molecule type" value="Genomic_DNA"/>
</dbReference>
<dbReference type="InterPro" id="IPR011009">
    <property type="entry name" value="Kinase-like_dom_sf"/>
</dbReference>
<name>A0A6C0KII1_9ZZZZ</name>